<dbReference type="AlphaFoldDB" id="A0A1M6JCP6"/>
<comment type="similarity">
    <text evidence="1">Belongs to the universal stress protein A family.</text>
</comment>
<keyword evidence="4" id="KW-1185">Reference proteome</keyword>
<dbReference type="OrthoDB" id="9788959at2"/>
<dbReference type="PRINTS" id="PR01438">
    <property type="entry name" value="UNVRSLSTRESS"/>
</dbReference>
<dbReference type="CDD" id="cd00293">
    <property type="entry name" value="USP-like"/>
    <property type="match status" value="1"/>
</dbReference>
<dbReference type="Proteomes" id="UP000184231">
    <property type="component" value="Unassembled WGS sequence"/>
</dbReference>
<dbReference type="PANTHER" id="PTHR46268">
    <property type="entry name" value="STRESS RESPONSE PROTEIN NHAX"/>
    <property type="match status" value="1"/>
</dbReference>
<dbReference type="Gene3D" id="3.40.50.620">
    <property type="entry name" value="HUPs"/>
    <property type="match status" value="2"/>
</dbReference>
<organism evidence="3 4">
    <name type="scientific">Arenibacter nanhaiticus</name>
    <dbReference type="NCBI Taxonomy" id="558155"/>
    <lineage>
        <taxon>Bacteria</taxon>
        <taxon>Pseudomonadati</taxon>
        <taxon>Bacteroidota</taxon>
        <taxon>Flavobacteriia</taxon>
        <taxon>Flavobacteriales</taxon>
        <taxon>Flavobacteriaceae</taxon>
        <taxon>Arenibacter</taxon>
    </lineage>
</organism>
<dbReference type="EMBL" id="FQYX01000021">
    <property type="protein sequence ID" value="SHJ44448.1"/>
    <property type="molecule type" value="Genomic_DNA"/>
</dbReference>
<reference evidence="3 4" key="1">
    <citation type="submission" date="2016-11" db="EMBL/GenBank/DDBJ databases">
        <authorList>
            <person name="Jaros S."/>
            <person name="Januszkiewicz K."/>
            <person name="Wedrychowicz H."/>
        </authorList>
    </citation>
    <scope>NUCLEOTIDE SEQUENCE [LARGE SCALE GENOMIC DNA]</scope>
    <source>
        <strain evidence="3 4">CGMCC 1.8863</strain>
    </source>
</reference>
<name>A0A1M6JCP6_9FLAO</name>
<accession>A0A1M6JCP6</accession>
<gene>
    <name evidence="3" type="ORF">SAMN04487911_12152</name>
</gene>
<evidence type="ECO:0000313" key="4">
    <source>
        <dbReference type="Proteomes" id="UP000184231"/>
    </source>
</evidence>
<evidence type="ECO:0000256" key="1">
    <source>
        <dbReference type="ARBA" id="ARBA00008791"/>
    </source>
</evidence>
<evidence type="ECO:0000313" key="3">
    <source>
        <dbReference type="EMBL" id="SHJ44448.1"/>
    </source>
</evidence>
<dbReference type="SUPFAM" id="SSF52402">
    <property type="entry name" value="Adenine nucleotide alpha hydrolases-like"/>
    <property type="match status" value="2"/>
</dbReference>
<feature type="domain" description="UspA" evidence="2">
    <location>
        <begin position="157"/>
        <end position="277"/>
    </location>
</feature>
<protein>
    <submittedName>
        <fullName evidence="3">Nucleotide-binding universal stress protein, UspA family</fullName>
    </submittedName>
</protein>
<evidence type="ECO:0000259" key="2">
    <source>
        <dbReference type="Pfam" id="PF00582"/>
    </source>
</evidence>
<proteinExistence type="inferred from homology"/>
<dbReference type="InterPro" id="IPR014729">
    <property type="entry name" value="Rossmann-like_a/b/a_fold"/>
</dbReference>
<dbReference type="STRING" id="558155.SAMN04487911_12152"/>
<dbReference type="InterPro" id="IPR006016">
    <property type="entry name" value="UspA"/>
</dbReference>
<dbReference type="InterPro" id="IPR006015">
    <property type="entry name" value="Universal_stress_UspA"/>
</dbReference>
<sequence>MKKIVLPTDFSENAWNAISYALQFFKNEKCTFYILHVYTPAFYRIDYLIGGPDFTAIPDSGVADSVARLEKILKDIKRQYPNPNHRFKTVSAFNTLTDEIMELCQSEGVDLIVMGTQGASGVKEIFLGTNSVQVIRKAKIPVLLVPAYYEFENIGAILFPTDYLTHYKKDELQYIIDLSLLHKATLIVMHVLEAKSLTSVQQKNKEYLQADLAAVKPQFKEMEGHNMPNAVQEYIDLYQLDLLVMMNRSHTFLEKLLVKQNVDAIGLYTKVPFLVLRDTAKMG</sequence>
<dbReference type="RefSeq" id="WP_072765106.1">
    <property type="nucleotide sequence ID" value="NZ_FQYX01000021.1"/>
</dbReference>
<dbReference type="PANTHER" id="PTHR46268:SF6">
    <property type="entry name" value="UNIVERSAL STRESS PROTEIN UP12"/>
    <property type="match status" value="1"/>
</dbReference>
<feature type="domain" description="UspA" evidence="2">
    <location>
        <begin position="1"/>
        <end position="146"/>
    </location>
</feature>
<dbReference type="Pfam" id="PF00582">
    <property type="entry name" value="Usp"/>
    <property type="match status" value="2"/>
</dbReference>